<evidence type="ECO:0000313" key="2">
    <source>
        <dbReference type="EMBL" id="JAG64997.1"/>
    </source>
</evidence>
<protein>
    <submittedName>
        <fullName evidence="2">Uncharacterized protein</fullName>
    </submittedName>
</protein>
<feature type="region of interest" description="Disordered" evidence="1">
    <location>
        <begin position="90"/>
        <end position="128"/>
    </location>
</feature>
<organism evidence="2">
    <name type="scientific">Lygus hesperus</name>
    <name type="common">Western plant bug</name>
    <dbReference type="NCBI Taxonomy" id="30085"/>
    <lineage>
        <taxon>Eukaryota</taxon>
        <taxon>Metazoa</taxon>
        <taxon>Ecdysozoa</taxon>
        <taxon>Arthropoda</taxon>
        <taxon>Hexapoda</taxon>
        <taxon>Insecta</taxon>
        <taxon>Pterygota</taxon>
        <taxon>Neoptera</taxon>
        <taxon>Paraneoptera</taxon>
        <taxon>Hemiptera</taxon>
        <taxon>Heteroptera</taxon>
        <taxon>Panheteroptera</taxon>
        <taxon>Cimicomorpha</taxon>
        <taxon>Miridae</taxon>
        <taxon>Mirini</taxon>
        <taxon>Lygus</taxon>
    </lineage>
</organism>
<dbReference type="AlphaFoldDB" id="A0A0K8THE6"/>
<feature type="non-terminal residue" evidence="2">
    <location>
        <position position="128"/>
    </location>
</feature>
<dbReference type="EMBL" id="GBRD01000824">
    <property type="protein sequence ID" value="JAG64997.1"/>
    <property type="molecule type" value="Transcribed_RNA"/>
</dbReference>
<sequence length="128" mass="14608">QILTYWKSNTGVGIDEPDKERTIREYMLKLYPDFDVLDETFAERHSFNPLHILDSDDQYVVDEVVIDHSVRSTTPLDALLSETENNVGVASISPPALDTETSQSARFESLDEPSSFKEFKQQLSRKPD</sequence>
<accession>A0A0K8THE6</accession>
<evidence type="ECO:0000256" key="1">
    <source>
        <dbReference type="SAM" id="MobiDB-lite"/>
    </source>
</evidence>
<feature type="non-terminal residue" evidence="2">
    <location>
        <position position="1"/>
    </location>
</feature>
<reference evidence="2" key="1">
    <citation type="submission" date="2014-09" db="EMBL/GenBank/DDBJ databases">
        <authorList>
            <person name="Magalhaes I.L.F."/>
            <person name="Oliveira U."/>
            <person name="Santos F.R."/>
            <person name="Vidigal T.H.D.A."/>
            <person name="Brescovit A.D."/>
            <person name="Santos A.J."/>
        </authorList>
    </citation>
    <scope>NUCLEOTIDE SEQUENCE</scope>
</reference>
<proteinExistence type="predicted"/>
<name>A0A0K8THE6_LYGHE</name>
<feature type="compositionally biased region" description="Basic and acidic residues" evidence="1">
    <location>
        <begin position="114"/>
        <end position="128"/>
    </location>
</feature>